<evidence type="ECO:0000313" key="2">
    <source>
        <dbReference type="EMBL" id="RVW00759.1"/>
    </source>
</evidence>
<dbReference type="RefSeq" id="WP_127955556.1">
    <property type="nucleotide sequence ID" value="NZ_RKLO01000006.1"/>
</dbReference>
<reference evidence="2 3" key="1">
    <citation type="submission" date="2018-11" db="EMBL/GenBank/DDBJ databases">
        <title>Rhodococcus spongicola sp. nov. and Rhodococcus xishaensis sp. nov. from marine sponges.</title>
        <authorList>
            <person name="Li L."/>
            <person name="Lin H.W."/>
        </authorList>
    </citation>
    <scope>NUCLEOTIDE SEQUENCE [LARGE SCALE GENOMIC DNA]</scope>
    <source>
        <strain evidence="2 3">LHW51113</strain>
    </source>
</reference>
<dbReference type="Proteomes" id="UP000283479">
    <property type="component" value="Unassembled WGS sequence"/>
</dbReference>
<protein>
    <submittedName>
        <fullName evidence="2">Uncharacterized protein</fullName>
    </submittedName>
</protein>
<keyword evidence="3" id="KW-1185">Reference proteome</keyword>
<feature type="transmembrane region" description="Helical" evidence="1">
    <location>
        <begin position="61"/>
        <end position="81"/>
    </location>
</feature>
<feature type="transmembrane region" description="Helical" evidence="1">
    <location>
        <begin position="36"/>
        <end position="55"/>
    </location>
</feature>
<evidence type="ECO:0000313" key="3">
    <source>
        <dbReference type="Proteomes" id="UP000283479"/>
    </source>
</evidence>
<sequence>MELRTNGSMTQPMSGTVRTSMLRDLDLGVSNSVRTVLWWASLMLMVAVVPALAAFLLMGSVALAVTIGLISVGGVSLAALMI</sequence>
<keyword evidence="1" id="KW-0472">Membrane</keyword>
<dbReference type="OrthoDB" id="4476109at2"/>
<comment type="caution">
    <text evidence="2">The sequence shown here is derived from an EMBL/GenBank/DDBJ whole genome shotgun (WGS) entry which is preliminary data.</text>
</comment>
<keyword evidence="1" id="KW-1133">Transmembrane helix</keyword>
<gene>
    <name evidence="2" type="ORF">EGT50_15660</name>
</gene>
<accession>A0A3S3DXX4</accession>
<name>A0A3S3DXX4_9NOCA</name>
<dbReference type="EMBL" id="RKLO01000006">
    <property type="protein sequence ID" value="RVW00759.1"/>
    <property type="molecule type" value="Genomic_DNA"/>
</dbReference>
<evidence type="ECO:0000256" key="1">
    <source>
        <dbReference type="SAM" id="Phobius"/>
    </source>
</evidence>
<dbReference type="AlphaFoldDB" id="A0A3S3DXX4"/>
<keyword evidence="1" id="KW-0812">Transmembrane</keyword>
<proteinExistence type="predicted"/>
<organism evidence="2 3">
    <name type="scientific">Rhodococcus xishaensis</name>
    <dbReference type="NCBI Taxonomy" id="2487364"/>
    <lineage>
        <taxon>Bacteria</taxon>
        <taxon>Bacillati</taxon>
        <taxon>Actinomycetota</taxon>
        <taxon>Actinomycetes</taxon>
        <taxon>Mycobacteriales</taxon>
        <taxon>Nocardiaceae</taxon>
        <taxon>Rhodococcus</taxon>
    </lineage>
</organism>